<protein>
    <submittedName>
        <fullName evidence="3">Uncharacterized protein</fullName>
    </submittedName>
</protein>
<organism evidence="3">
    <name type="scientific">Ditylum brightwellii</name>
    <dbReference type="NCBI Taxonomy" id="49249"/>
    <lineage>
        <taxon>Eukaryota</taxon>
        <taxon>Sar</taxon>
        <taxon>Stramenopiles</taxon>
        <taxon>Ochrophyta</taxon>
        <taxon>Bacillariophyta</taxon>
        <taxon>Mediophyceae</taxon>
        <taxon>Lithodesmiophycidae</taxon>
        <taxon>Lithodesmiales</taxon>
        <taxon>Lithodesmiaceae</taxon>
        <taxon>Ditylum</taxon>
    </lineage>
</organism>
<dbReference type="EMBL" id="HBNS01038927">
    <property type="protein sequence ID" value="CAE4636573.1"/>
    <property type="molecule type" value="Transcribed_RNA"/>
</dbReference>
<name>A0A6V2KIP3_9STRA</name>
<proteinExistence type="predicted"/>
<reference evidence="3" key="1">
    <citation type="submission" date="2021-01" db="EMBL/GenBank/DDBJ databases">
        <authorList>
            <person name="Corre E."/>
            <person name="Pelletier E."/>
            <person name="Niang G."/>
            <person name="Scheremetjew M."/>
            <person name="Finn R."/>
            <person name="Kale V."/>
            <person name="Holt S."/>
            <person name="Cochrane G."/>
            <person name="Meng A."/>
            <person name="Brown T."/>
            <person name="Cohen L."/>
        </authorList>
    </citation>
    <scope>NUCLEOTIDE SEQUENCE</scope>
    <source>
        <strain evidence="3">GSO104</strain>
    </source>
</reference>
<feature type="compositionally biased region" description="Polar residues" evidence="1">
    <location>
        <begin position="252"/>
        <end position="261"/>
    </location>
</feature>
<evidence type="ECO:0000313" key="3">
    <source>
        <dbReference type="EMBL" id="CAE4636573.1"/>
    </source>
</evidence>
<evidence type="ECO:0000313" key="2">
    <source>
        <dbReference type="EMBL" id="CAE4636555.1"/>
    </source>
</evidence>
<feature type="region of interest" description="Disordered" evidence="1">
    <location>
        <begin position="243"/>
        <end position="285"/>
    </location>
</feature>
<sequence length="285" mass="31878">MQLTEKMQQPRFPSRNHPRFDMRKLAYFVLSFLILDKCPLHSIATANNLNKLRGMEQKHQVKDRQHKTLSSNRKLLHPLSFVGSSYFDCPDDTVLFQFALRTDKYGTDDTSYSMLDENGEALKSVGAKVGNLMNFVDYQHQECLPKDMCYVFTIKDEHGDGICCDEGAGSYALLYDGVVIASGGDFGSMATHLIGCESWSPSAMPSLSLYPSLSPTLSLDSTSPTMSSFEPTLSLYPSLSPTLSSNPTMSLRPSSSPTSIEQRLEKERKEREKEREALTANRTES</sequence>
<accession>A0A6V2KIP3</accession>
<dbReference type="AlphaFoldDB" id="A0A6V2KIP3"/>
<dbReference type="EMBL" id="HBNS01038913">
    <property type="protein sequence ID" value="CAE4636555.1"/>
    <property type="molecule type" value="Transcribed_RNA"/>
</dbReference>
<gene>
    <name evidence="2" type="ORF">DBRI00130_LOCUS30355</name>
    <name evidence="3" type="ORF">DBRI00130_LOCUS30366</name>
</gene>
<evidence type="ECO:0000256" key="1">
    <source>
        <dbReference type="SAM" id="MobiDB-lite"/>
    </source>
</evidence>
<feature type="compositionally biased region" description="Basic and acidic residues" evidence="1">
    <location>
        <begin position="262"/>
        <end position="285"/>
    </location>
</feature>